<feature type="region of interest" description="Disordered" evidence="1">
    <location>
        <begin position="276"/>
        <end position="304"/>
    </location>
</feature>
<name>A0A2S4WD99_9BASI</name>
<protein>
    <submittedName>
        <fullName evidence="2">Uncharacterized protein</fullName>
    </submittedName>
</protein>
<dbReference type="AlphaFoldDB" id="A0A2S4WD99"/>
<feature type="compositionally biased region" description="Polar residues" evidence="1">
    <location>
        <begin position="289"/>
        <end position="304"/>
    </location>
</feature>
<dbReference type="VEuPathDB" id="FungiDB:PSTT_07226"/>
<feature type="region of interest" description="Disordered" evidence="1">
    <location>
        <begin position="110"/>
        <end position="135"/>
    </location>
</feature>
<reference evidence="3" key="2">
    <citation type="journal article" date="2018" name="BMC Genomics">
        <title>Genomic insights into host adaptation between the wheat stripe rust pathogen (Puccinia striiformis f. sp. tritici) and the barley stripe rust pathogen (Puccinia striiformis f. sp. hordei).</title>
        <authorList>
            <person name="Xia C."/>
            <person name="Wang M."/>
            <person name="Yin C."/>
            <person name="Cornejo O.E."/>
            <person name="Hulbert S.H."/>
            <person name="Chen X."/>
        </authorList>
    </citation>
    <scope>NUCLEOTIDE SEQUENCE [LARGE SCALE GENOMIC DNA]</scope>
    <source>
        <strain evidence="3">93TX-2</strain>
    </source>
</reference>
<evidence type="ECO:0000256" key="1">
    <source>
        <dbReference type="SAM" id="MobiDB-lite"/>
    </source>
</evidence>
<evidence type="ECO:0000313" key="3">
    <source>
        <dbReference type="Proteomes" id="UP000238274"/>
    </source>
</evidence>
<feature type="region of interest" description="Disordered" evidence="1">
    <location>
        <begin position="448"/>
        <end position="489"/>
    </location>
</feature>
<comment type="caution">
    <text evidence="2">The sequence shown here is derived from an EMBL/GenBank/DDBJ whole genome shotgun (WGS) entry which is preliminary data.</text>
</comment>
<keyword evidence="3" id="KW-1185">Reference proteome</keyword>
<dbReference type="EMBL" id="PKSM01000044">
    <property type="protein sequence ID" value="POW19723.1"/>
    <property type="molecule type" value="Genomic_DNA"/>
</dbReference>
<evidence type="ECO:0000313" key="2">
    <source>
        <dbReference type="EMBL" id="POW19723.1"/>
    </source>
</evidence>
<feature type="compositionally biased region" description="Polar residues" evidence="1">
    <location>
        <begin position="203"/>
        <end position="212"/>
    </location>
</feature>
<feature type="compositionally biased region" description="Low complexity" evidence="1">
    <location>
        <begin position="344"/>
        <end position="355"/>
    </location>
</feature>
<dbReference type="VEuPathDB" id="FungiDB:PSHT_04320"/>
<sequence length="489" mass="53570">MRPVYSKSYSVQTVNKYEIRIRHLEDTVRLLWTRKGPTQESPQLYSELRLPRKPPTLQTAGSFRYLIDRGLEPLISAETAQLLTASWRNGRPTQQDRLIHPLYHLNHSGHLDRPISARSAPRSPPIQQADSHESPLVLTTLQRSASSLDCLMDSKSRSFSFLSDATNRQAPPPDTHSLPRGEPPFSLDNRPPPLTSSPSSHSINTATPNPIQAASPAINSLADLESVHTWPTSNLTTPDPDADPNSNVFKPLSSYIDPPATTPADSGRAVDAIEQHKSHRATHSPPTVPDSTRPSLTSEITSAHASASSTPIINALSEAHCHPGDPILPDPPLLNNQYSQQPGNSSNDNLTTSSSDAVTADCSFNKEDLVQASANIITTYPHEFDVAEMGAITIRDYCDTSTDFLGSITFVEHRGTFVAPNLAPDLPHSALQHYADIDNYLNLANTDETEMKKKKNKKKKKKKAKPTSTSDNLVSDPTSSPDNPVLFYV</sequence>
<organism evidence="2 3">
    <name type="scientific">Puccinia striiformis</name>
    <dbReference type="NCBI Taxonomy" id="27350"/>
    <lineage>
        <taxon>Eukaryota</taxon>
        <taxon>Fungi</taxon>
        <taxon>Dikarya</taxon>
        <taxon>Basidiomycota</taxon>
        <taxon>Pucciniomycotina</taxon>
        <taxon>Pucciniomycetes</taxon>
        <taxon>Pucciniales</taxon>
        <taxon>Pucciniaceae</taxon>
        <taxon>Puccinia</taxon>
    </lineage>
</organism>
<dbReference type="VEuPathDB" id="FungiDB:PSTT_11002"/>
<reference evidence="2 3" key="1">
    <citation type="submission" date="2017-12" db="EMBL/GenBank/DDBJ databases">
        <title>Gene loss provides genomic basis for host adaptation in cereal stripe rust fungi.</title>
        <authorList>
            <person name="Xia C."/>
        </authorList>
    </citation>
    <scope>NUCLEOTIDE SEQUENCE [LARGE SCALE GENOMIC DNA]</scope>
    <source>
        <strain evidence="2 3">93TX-2</strain>
    </source>
</reference>
<feature type="region of interest" description="Disordered" evidence="1">
    <location>
        <begin position="164"/>
        <end position="213"/>
    </location>
</feature>
<dbReference type="Proteomes" id="UP000238274">
    <property type="component" value="Unassembled WGS sequence"/>
</dbReference>
<proteinExistence type="predicted"/>
<gene>
    <name evidence="2" type="ORF">PSHT_04320</name>
</gene>
<feature type="compositionally biased region" description="Polar residues" evidence="1">
    <location>
        <begin position="466"/>
        <end position="482"/>
    </location>
</feature>
<dbReference type="OrthoDB" id="2273864at2759"/>
<accession>A0A2S4WD99</accession>
<reference evidence="3" key="3">
    <citation type="journal article" date="2018" name="Mol. Plant Microbe Interact.">
        <title>Genome sequence resources for the wheat stripe rust pathogen (Puccinia striiformis f. sp. tritici) and the barley stripe rust pathogen (Puccinia striiformis f. sp. hordei).</title>
        <authorList>
            <person name="Xia C."/>
            <person name="Wang M."/>
            <person name="Yin C."/>
            <person name="Cornejo O.E."/>
            <person name="Hulbert S.H."/>
            <person name="Chen X."/>
        </authorList>
    </citation>
    <scope>NUCLEOTIDE SEQUENCE [LARGE SCALE GENOMIC DNA]</scope>
    <source>
        <strain evidence="3">93TX-2</strain>
    </source>
</reference>
<feature type="compositionally biased region" description="Basic residues" evidence="1">
    <location>
        <begin position="452"/>
        <end position="465"/>
    </location>
</feature>
<feature type="region of interest" description="Disordered" evidence="1">
    <location>
        <begin position="320"/>
        <end position="355"/>
    </location>
</feature>